<feature type="region of interest" description="Disordered" evidence="1">
    <location>
        <begin position="396"/>
        <end position="416"/>
    </location>
</feature>
<dbReference type="AlphaFoldDB" id="A0A7S3GLY7"/>
<feature type="region of interest" description="Disordered" evidence="1">
    <location>
        <begin position="331"/>
        <end position="375"/>
    </location>
</feature>
<feature type="compositionally biased region" description="Acidic residues" evidence="1">
    <location>
        <begin position="457"/>
        <end position="477"/>
    </location>
</feature>
<feature type="compositionally biased region" description="Basic and acidic residues" evidence="1">
    <location>
        <begin position="57"/>
        <end position="72"/>
    </location>
</feature>
<evidence type="ECO:0000313" key="2">
    <source>
        <dbReference type="EMBL" id="CAE0270531.1"/>
    </source>
</evidence>
<sequence>MEGEGRGGKKRRELDAVADAMSALSFAKKGEEKPAVVKRQRLLFRLVQPGSFWTKSEELRQKRGAWKEKERGGGSNPSQSRQGEWAERSKRHRIDSSLAAFAERRAELMRRRREAASSVEGEKGAAQVEGIHIVDVQDAGEGAGAASHTSGVLNKKQRDGPALIRPFDGAFDHILNSRRETAEDKRKKEEEKKALMTYTTAAHTAMIMRERERERREIEERKASGIAPPERRGPSAGTRKWRQRAGAGKNPVEKVEGKQSTDATEETRMCEREGEEEEVCANVTEGQSTVEEEEVEEEGTEDEGEEGEEEYAYFELDRRLDEDESTTAIEVAVVPFDDSLVEEEEWKDEDSEESDIDYPEDEDSEVEDEDEDTMMEREWRSVKAMMDDMDAESDEEFKIGSGARGGRKGLLPSSTDGMRVEQIGDERYLLPGPDLIGRPASFWQDAPASVWGGGEHEDGESWESEGSGEEEEEEDEVVYGTGCNSCY</sequence>
<feature type="compositionally biased region" description="Basic and acidic residues" evidence="1">
    <location>
        <begin position="211"/>
        <end position="233"/>
    </location>
</feature>
<accession>A0A7S3GLY7</accession>
<name>A0A7S3GLY7_9EUKA</name>
<feature type="compositionally biased region" description="Basic and acidic residues" evidence="1">
    <location>
        <begin position="251"/>
        <end position="272"/>
    </location>
</feature>
<feature type="region of interest" description="Disordered" evidence="1">
    <location>
        <begin position="446"/>
        <end position="487"/>
    </location>
</feature>
<feature type="region of interest" description="Disordered" evidence="1">
    <location>
        <begin position="57"/>
        <end position="91"/>
    </location>
</feature>
<feature type="compositionally biased region" description="Acidic residues" evidence="1">
    <location>
        <begin position="339"/>
        <end position="373"/>
    </location>
</feature>
<feature type="compositionally biased region" description="Low complexity" evidence="1">
    <location>
        <begin position="280"/>
        <end position="289"/>
    </location>
</feature>
<protein>
    <submittedName>
        <fullName evidence="2">Uncharacterized protein</fullName>
    </submittedName>
</protein>
<gene>
    <name evidence="2" type="ORF">PBIL07802_LOCUS32886</name>
</gene>
<proteinExistence type="predicted"/>
<dbReference type="EMBL" id="HBIB01049802">
    <property type="protein sequence ID" value="CAE0270531.1"/>
    <property type="molecule type" value="Transcribed_RNA"/>
</dbReference>
<reference evidence="2" key="1">
    <citation type="submission" date="2021-01" db="EMBL/GenBank/DDBJ databases">
        <authorList>
            <person name="Corre E."/>
            <person name="Pelletier E."/>
            <person name="Niang G."/>
            <person name="Scheremetjew M."/>
            <person name="Finn R."/>
            <person name="Kale V."/>
            <person name="Holt S."/>
            <person name="Cochrane G."/>
            <person name="Meng A."/>
            <person name="Brown T."/>
            <person name="Cohen L."/>
        </authorList>
    </citation>
    <scope>NUCLEOTIDE SEQUENCE</scope>
    <source>
        <strain evidence="2">NIES-2562</strain>
    </source>
</reference>
<feature type="compositionally biased region" description="Acidic residues" evidence="1">
    <location>
        <begin position="290"/>
        <end position="310"/>
    </location>
</feature>
<evidence type="ECO:0000256" key="1">
    <source>
        <dbReference type="SAM" id="MobiDB-lite"/>
    </source>
</evidence>
<organism evidence="2">
    <name type="scientific">Palpitomonas bilix</name>
    <dbReference type="NCBI Taxonomy" id="652834"/>
    <lineage>
        <taxon>Eukaryota</taxon>
        <taxon>Eukaryota incertae sedis</taxon>
    </lineage>
</organism>
<feature type="region of interest" description="Disordered" evidence="1">
    <location>
        <begin position="211"/>
        <end position="310"/>
    </location>
</feature>